<reference evidence="1" key="1">
    <citation type="journal article" date="2021" name="Proc. Natl. Acad. Sci. U.S.A.">
        <title>A Catalog of Tens of Thousands of Viruses from Human Metagenomes Reveals Hidden Associations with Chronic Diseases.</title>
        <authorList>
            <person name="Tisza M.J."/>
            <person name="Buck C.B."/>
        </authorList>
    </citation>
    <scope>NUCLEOTIDE SEQUENCE</scope>
    <source>
        <strain evidence="1">Ct89I2</strain>
    </source>
</reference>
<organism evidence="1">
    <name type="scientific">Myoviridae sp. ct89I2</name>
    <dbReference type="NCBI Taxonomy" id="2827662"/>
    <lineage>
        <taxon>Viruses</taxon>
        <taxon>Duplodnaviria</taxon>
        <taxon>Heunggongvirae</taxon>
        <taxon>Uroviricota</taxon>
        <taxon>Caudoviricetes</taxon>
    </lineage>
</organism>
<proteinExistence type="predicted"/>
<dbReference type="EMBL" id="BK032795">
    <property type="protein sequence ID" value="DAF60715.1"/>
    <property type="molecule type" value="Genomic_DNA"/>
</dbReference>
<evidence type="ECO:0000313" key="1">
    <source>
        <dbReference type="EMBL" id="DAF60715.1"/>
    </source>
</evidence>
<protein>
    <submittedName>
        <fullName evidence="1">Uncharacterized protein</fullName>
    </submittedName>
</protein>
<accession>A0A8S5TCF5</accession>
<sequence length="46" mass="5453">MSFVFIHARAIANSIILRFALILSPRLHEIVLNLYLQYIRFFSICQ</sequence>
<name>A0A8S5TCF5_9CAUD</name>